<feature type="transmembrane region" description="Helical" evidence="1">
    <location>
        <begin position="67"/>
        <end position="87"/>
    </location>
</feature>
<dbReference type="VEuPathDB" id="TriTrypDB:TcCLB.506417.70"/>
<proteinExistence type="predicted"/>
<keyword evidence="1" id="KW-0812">Transmembrane</keyword>
<reference evidence="2 3" key="1">
    <citation type="journal article" date="2005" name="Science">
        <title>The genome sequence of Trypanosoma cruzi, etiologic agent of Chagas disease.</title>
        <authorList>
            <person name="El-Sayed N.M."/>
            <person name="Myler P.J."/>
            <person name="Bartholomeu D.C."/>
            <person name="Nilsson D."/>
            <person name="Aggarwal G."/>
            <person name="Tran A.N."/>
            <person name="Ghedin E."/>
            <person name="Worthey E.A."/>
            <person name="Delcher A.L."/>
            <person name="Blandin G."/>
            <person name="Westenberger S.J."/>
            <person name="Caler E."/>
            <person name="Cerqueira G.C."/>
            <person name="Branche C."/>
            <person name="Haas B."/>
            <person name="Anupama A."/>
            <person name="Arner E."/>
            <person name="Aslund L."/>
            <person name="Attipoe P."/>
            <person name="Bontempi E."/>
            <person name="Bringaud F."/>
            <person name="Burton P."/>
            <person name="Cadag E."/>
            <person name="Campbell D.A."/>
            <person name="Carrington M."/>
            <person name="Crabtree J."/>
            <person name="Darban H."/>
            <person name="da Silveira J.F."/>
            <person name="de Jong P."/>
            <person name="Edwards K."/>
            <person name="Englund P.T."/>
            <person name="Fazelina G."/>
            <person name="Feldblyum T."/>
            <person name="Ferella M."/>
            <person name="Frasch A.C."/>
            <person name="Gull K."/>
            <person name="Horn D."/>
            <person name="Hou L."/>
            <person name="Huang Y."/>
            <person name="Kindlund E."/>
            <person name="Klingbeil M."/>
            <person name="Kluge S."/>
            <person name="Koo H."/>
            <person name="Lacerda D."/>
            <person name="Levin M.J."/>
            <person name="Lorenzi H."/>
            <person name="Louie T."/>
            <person name="Machado C.R."/>
            <person name="McCulloch R."/>
            <person name="McKenna A."/>
            <person name="Mizuno Y."/>
            <person name="Mottram J.C."/>
            <person name="Nelson S."/>
            <person name="Ochaya S."/>
            <person name="Osoegawa K."/>
            <person name="Pai G."/>
            <person name="Parsons M."/>
            <person name="Pentony M."/>
            <person name="Pettersson U."/>
            <person name="Pop M."/>
            <person name="Ramirez J.L."/>
            <person name="Rinta J."/>
            <person name="Robertson L."/>
            <person name="Salzberg S.L."/>
            <person name="Sanchez D.O."/>
            <person name="Seyler A."/>
            <person name="Sharma R."/>
            <person name="Shetty J."/>
            <person name="Simpson A.J."/>
            <person name="Sisk E."/>
            <person name="Tammi M.T."/>
            <person name="Tarleton R."/>
            <person name="Teixeira S."/>
            <person name="Van Aken S."/>
            <person name="Vogt C."/>
            <person name="Ward P.N."/>
            <person name="Wickstead B."/>
            <person name="Wortman J."/>
            <person name="White O."/>
            <person name="Fraser C.M."/>
            <person name="Stuart K.D."/>
            <person name="Andersson B."/>
        </authorList>
    </citation>
    <scope>NUCLEOTIDE SEQUENCE [LARGE SCALE GENOMIC DNA]</scope>
    <source>
        <strain evidence="2 3">CL Brener</strain>
    </source>
</reference>
<feature type="transmembrane region" description="Helical" evidence="1">
    <location>
        <begin position="15"/>
        <end position="34"/>
    </location>
</feature>
<dbReference type="KEGG" id="tcr:506417.70"/>
<keyword evidence="1" id="KW-0472">Membrane</keyword>
<evidence type="ECO:0000256" key="1">
    <source>
        <dbReference type="SAM" id="Phobius"/>
    </source>
</evidence>
<comment type="caution">
    <text evidence="2">The sequence shown here is derived from an EMBL/GenBank/DDBJ whole genome shotgun (WGS) entry which is preliminary data.</text>
</comment>
<dbReference type="Proteomes" id="UP000002296">
    <property type="component" value="Unassembled WGS sequence"/>
</dbReference>
<protein>
    <submittedName>
        <fullName evidence="2">Uncharacterized protein</fullName>
    </submittedName>
</protein>
<dbReference type="PaxDb" id="353153-Q4CYR9"/>
<evidence type="ECO:0000313" key="3">
    <source>
        <dbReference type="Proteomes" id="UP000002296"/>
    </source>
</evidence>
<keyword evidence="3" id="KW-1185">Reference proteome</keyword>
<dbReference type="InParanoid" id="Q4CYR9"/>
<name>Q4CYR9_TRYCC</name>
<evidence type="ECO:0000313" key="2">
    <source>
        <dbReference type="EMBL" id="EAN85424.1"/>
    </source>
</evidence>
<dbReference type="RefSeq" id="XP_807275.1">
    <property type="nucleotide sequence ID" value="XM_802182.1"/>
</dbReference>
<organism evidence="2 3">
    <name type="scientific">Trypanosoma cruzi (strain CL Brener)</name>
    <dbReference type="NCBI Taxonomy" id="353153"/>
    <lineage>
        <taxon>Eukaryota</taxon>
        <taxon>Discoba</taxon>
        <taxon>Euglenozoa</taxon>
        <taxon>Kinetoplastea</taxon>
        <taxon>Metakinetoplastina</taxon>
        <taxon>Trypanosomatida</taxon>
        <taxon>Trypanosomatidae</taxon>
        <taxon>Trypanosoma</taxon>
        <taxon>Schizotrypanum</taxon>
    </lineage>
</organism>
<dbReference type="EMBL" id="AAHK01001427">
    <property type="protein sequence ID" value="EAN85424.1"/>
    <property type="molecule type" value="Genomic_DNA"/>
</dbReference>
<sequence length="275" mass="31849">MKWTEFRQQMHSRRYVYGGVYESFNAFFFFFLYGSTAKTFFPFFPYCVGLCQHVCGFHFLFHIYIYIYIYIYINAFICKICVFFWIAGVKGSRTVRCQVSTVTGGGRRKMFAALLEALSSPHMPHTQKKSHLYRLWGLEPLPCMMSVENRATFSSSSFIMDGLMNTLQGPHGKKLNKSRCHRQQRRRGCTRRGGNCDVRWKQTCPHDTQTNRFCTKRFGTVESHGSWVSCVGLDTCVSRTSRNHYLLGVEWNVQPSHRLPISGLAARTHDSVVYG</sequence>
<dbReference type="GeneID" id="3537479"/>
<dbReference type="AlphaFoldDB" id="Q4CYR9"/>
<keyword evidence="1" id="KW-1133">Transmembrane helix</keyword>
<gene>
    <name evidence="2" type="ORF">Tc00.1047053506417.70</name>
</gene>
<accession>Q4CYR9</accession>